<proteinExistence type="predicted"/>
<dbReference type="PROSITE" id="PS00018">
    <property type="entry name" value="EF_HAND_1"/>
    <property type="match status" value="1"/>
</dbReference>
<feature type="region of interest" description="Disordered" evidence="1">
    <location>
        <begin position="1"/>
        <end position="36"/>
    </location>
</feature>
<name>A0ABX5Y0I4_9BACT</name>
<evidence type="ECO:0008006" key="4">
    <source>
        <dbReference type="Google" id="ProtNLM"/>
    </source>
</evidence>
<protein>
    <recommendedName>
        <fullName evidence="4">ELWxxDGT repeat protein</fullName>
    </recommendedName>
</protein>
<organism evidence="2 3">
    <name type="scientific">Stieleria magnilauensis</name>
    <dbReference type="NCBI Taxonomy" id="2527963"/>
    <lineage>
        <taxon>Bacteria</taxon>
        <taxon>Pseudomonadati</taxon>
        <taxon>Planctomycetota</taxon>
        <taxon>Planctomycetia</taxon>
        <taxon>Pirellulales</taxon>
        <taxon>Pirellulaceae</taxon>
        <taxon>Stieleria</taxon>
    </lineage>
</organism>
<reference evidence="2 3" key="1">
    <citation type="submission" date="2019-02" db="EMBL/GenBank/DDBJ databases">
        <title>Deep-cultivation of Planctomycetes and their phenomic and genomic characterization uncovers novel biology.</title>
        <authorList>
            <person name="Wiegand S."/>
            <person name="Jogler M."/>
            <person name="Boedeker C."/>
            <person name="Pinto D."/>
            <person name="Vollmers J."/>
            <person name="Rivas-Marin E."/>
            <person name="Kohn T."/>
            <person name="Peeters S.H."/>
            <person name="Heuer A."/>
            <person name="Rast P."/>
            <person name="Oberbeckmann S."/>
            <person name="Bunk B."/>
            <person name="Jeske O."/>
            <person name="Meyerdierks A."/>
            <person name="Storesund J.E."/>
            <person name="Kallscheuer N."/>
            <person name="Luecker S."/>
            <person name="Lage O.M."/>
            <person name="Pohl T."/>
            <person name="Merkel B.J."/>
            <person name="Hornburger P."/>
            <person name="Mueller R.-W."/>
            <person name="Bruemmer F."/>
            <person name="Labrenz M."/>
            <person name="Spormann A.M."/>
            <person name="Op den Camp H."/>
            <person name="Overmann J."/>
            <person name="Amann R."/>
            <person name="Jetten M.S.M."/>
            <person name="Mascher T."/>
            <person name="Medema M.H."/>
            <person name="Devos D.P."/>
            <person name="Kaster A.-K."/>
            <person name="Ovreas L."/>
            <person name="Rohde M."/>
            <person name="Galperin M.Y."/>
            <person name="Jogler C."/>
        </authorList>
    </citation>
    <scope>NUCLEOTIDE SEQUENCE [LARGE SCALE GENOMIC DNA]</scope>
    <source>
        <strain evidence="2 3">TBK1r</strain>
    </source>
</reference>
<accession>A0ABX5Y0I4</accession>
<dbReference type="InterPro" id="IPR036439">
    <property type="entry name" value="Dockerin_dom_sf"/>
</dbReference>
<evidence type="ECO:0000256" key="1">
    <source>
        <dbReference type="SAM" id="MobiDB-lite"/>
    </source>
</evidence>
<dbReference type="InterPro" id="IPR030916">
    <property type="entry name" value="ELWxxDGT_rpt"/>
</dbReference>
<dbReference type="Gene3D" id="1.10.1330.10">
    <property type="entry name" value="Dockerin domain"/>
    <property type="match status" value="1"/>
</dbReference>
<gene>
    <name evidence="2" type="ORF">TBK1r_68270</name>
</gene>
<evidence type="ECO:0000313" key="2">
    <source>
        <dbReference type="EMBL" id="QDV87795.1"/>
    </source>
</evidence>
<sequence>MDGLRSRQSAVSRFPSRTRLSGPSDAKRQRSRVRRSRRRRLGAAIESLESRRLLTFAIDLFQDINMLGVSSGIDEMVSFGDESFFVADDGVHGTELWKTDGTVDGTAMVKDLLPGPDTSSPAELTVLGNELFFTALDEGGETDLWKSDGTEAGTVKVFDADAVGVYYLTDLTASGSKLFFTAYQPAFGGQPATGYELWAYDGTSGGTALVKDINPDQQVIDRPQELTDVNGTLFFTSYDNGYYNRELWTSDGTADGTVMVKDLGIDPGTDPGTADDDPTVSSNPTYLTSHNGLLFFAAEDFTDGVELYRSDGTEAGTVRVFDLNPNGSSYPEELTSFGSELFFAATDGTGGRHVYKSDGATIALVADTTRGLGSSTPFEFEVVGDTLFFVANGAVPATTISVSSPTMTADNSRVVNGNYAGIVAETTTAYGGTLSGFNASIQFNSTAQGGSNDNLGWVSSSARIGDPGVGLQSIEVGDLYVEDIDNNGELAVNAWEWTIADSAGLTNLRFSGFASGNGLTEATSGSEEGLLFELFLNGSTTPANSTTVSGPELDNWYLGRDANNVNLTDPGGATVTTATVRLSFGNSTFPGFPNESTEAFVVGATLSADLSAGTAQLVDAGRELHKTDGTTGGTEIVKDIVPMGSSNPFQLTQVGGKLFFAADDVLVDGLELWWSDGTEEGTVQVIDSLPGNDLYGAPLDGAPRLFGELNGNLLFTTTDLARDRELWITDGNPLNTETLVNLNPSTADADVRDLVPFGTDIYFVADDGLNGEAIWKADTVAGTVELFEDISPSSTDRISTLTVYSALTEQVVFYNNSLGTEGGVYLTDPNGPTRQLSDRRPVPLDEDGTVFVISNGLIYFVADDGVSGNELWKSDGSGPAERVWDLIPGSVGSNPMELTALDSFLYFSADTSAETVTDGVDRKDIGRELFRTDGTSVSLVQDINAVVDPNDLNRTFDSSPEELTVVGTELFFTADNGINGRELWRRDSLGNTAIVADIRSGGNSSDPVGLTEVNGMLYFSANNGSDGFEPYRSDGTGGGTSQIANINSGGGSSDASGFFSALGEVYFAADDGTVGEELWKTSGVAGNATLVSDIQPGGGSEPVPLYDTGKRLLFSAAGTTNNDRELWATDGSDALTLLVEDLYPPEFFGSHPDEIVQIGGKLYFVAENGPFGREMFVLEEVSPSVIDLLVGGDSGAPVEESQRSTVDQVTVVFDGNVDVPASAVQLINRDTQTQLTSLIVDRRFESGQTFVEITFGSGPSVVDRDPGGTTGLRNSLADGNYQLTLLAAQITSPISGAVMAGNYDHGAVAADRFFRHYGDTDGDRDVDGQDYGRFGLSFLQTMGVSAFDESLDYDGDGDVDGQDYGRFGQQFLKTLSFQ</sequence>
<dbReference type="InterPro" id="IPR018247">
    <property type="entry name" value="EF_Hand_1_Ca_BS"/>
</dbReference>
<keyword evidence="3" id="KW-1185">Reference proteome</keyword>
<dbReference type="NCBIfam" id="TIGR04534">
    <property type="entry name" value="ELWxxDGT_rpt"/>
    <property type="match status" value="1"/>
</dbReference>
<feature type="compositionally biased region" description="Polar residues" evidence="1">
    <location>
        <begin position="1"/>
        <end position="11"/>
    </location>
</feature>
<dbReference type="EMBL" id="CP036432">
    <property type="protein sequence ID" value="QDV87795.1"/>
    <property type="molecule type" value="Genomic_DNA"/>
</dbReference>
<evidence type="ECO:0000313" key="3">
    <source>
        <dbReference type="Proteomes" id="UP000318081"/>
    </source>
</evidence>
<dbReference type="Proteomes" id="UP000318081">
    <property type="component" value="Chromosome"/>
</dbReference>